<dbReference type="InterPro" id="IPR017455">
    <property type="entry name" value="Znf_FYVE-rel"/>
</dbReference>
<keyword evidence="2 4" id="KW-0863">Zinc-finger</keyword>
<dbReference type="InterPro" id="IPR013083">
    <property type="entry name" value="Znf_RING/FYVE/PHD"/>
</dbReference>
<dbReference type="EMBL" id="KI913956">
    <property type="protein sequence ID" value="ETW05745.1"/>
    <property type="molecule type" value="Genomic_DNA"/>
</dbReference>
<dbReference type="STRING" id="157072.A0A024UHQ8"/>
<dbReference type="InterPro" id="IPR000306">
    <property type="entry name" value="Znf_FYVE"/>
</dbReference>
<keyword evidence="1" id="KW-0479">Metal-binding</keyword>
<sequence length="488" mass="54308">MSSGGSSNNNVYLSSHRPRYPVVEWTDDTCAQYLTVMEGLLADALDADLVKSTVHRTYEVARDTNEWSVYHRVVPPRRHEYVCIGKLKTTLSAIQAALYTKDSFEFRSVCALLYPAHIEDAALLQVVHQRTRADRGRFFGIKFVALNAPSGLDAKTTVKEFLYVEYSGTCSDGRGVSTYFVLTCPLSATQGLCANAGCVKLYRQQSPFVVEVTTRAIVVQKQPDGRGNRGSVGLAMQHALSQGQLMYWKALDVLIPRGLAKDLLSLPQEATLPESRRLATGPFAQAWGHSYKCVTCQKSFHLLRRKHHCRHCGWSMCGNCKTVLPCVDRSRDVGVFLSTETFCKSCLVQARLEAYQAPPAVASAAHDSDLDSFEAIQLYDPEHRNTEEILDLPATPTNDAIEYRTSRGSPTPSSAFNLPANSQHRNMMLVDAPPRHRDLTMIRLYNGPASVAPGSNQMEFLTDYDHSDSAKPSHHRTSLPARPSFQRY</sequence>
<gene>
    <name evidence="7" type="ORF">H310_03440</name>
</gene>
<name>A0A024UHQ8_9STRA</name>
<accession>A0A024UHQ8</accession>
<dbReference type="PANTHER" id="PTHR13510:SF44">
    <property type="entry name" value="RABENOSYN-5"/>
    <property type="match status" value="1"/>
</dbReference>
<proteinExistence type="predicted"/>
<dbReference type="SUPFAM" id="SSF57903">
    <property type="entry name" value="FYVE/PHD zinc finger"/>
    <property type="match status" value="1"/>
</dbReference>
<dbReference type="InterPro" id="IPR011011">
    <property type="entry name" value="Znf_FYVE_PHD"/>
</dbReference>
<dbReference type="GO" id="GO:0008270">
    <property type="term" value="F:zinc ion binding"/>
    <property type="evidence" value="ECO:0007669"/>
    <property type="project" value="UniProtKB-KW"/>
</dbReference>
<reference evidence="7" key="1">
    <citation type="submission" date="2013-12" db="EMBL/GenBank/DDBJ databases">
        <title>The Genome Sequence of Aphanomyces invadans NJM9701.</title>
        <authorList>
            <consortium name="The Broad Institute Genomics Platform"/>
            <person name="Russ C."/>
            <person name="Tyler B."/>
            <person name="van West P."/>
            <person name="Dieguez-Uribeondo J."/>
            <person name="Young S.K."/>
            <person name="Zeng Q."/>
            <person name="Gargeya S."/>
            <person name="Fitzgerald M."/>
            <person name="Abouelleil A."/>
            <person name="Alvarado L."/>
            <person name="Chapman S.B."/>
            <person name="Gainer-Dewar J."/>
            <person name="Goldberg J."/>
            <person name="Griggs A."/>
            <person name="Gujja S."/>
            <person name="Hansen M."/>
            <person name="Howarth C."/>
            <person name="Imamovic A."/>
            <person name="Ireland A."/>
            <person name="Larimer J."/>
            <person name="McCowan C."/>
            <person name="Murphy C."/>
            <person name="Pearson M."/>
            <person name="Poon T.W."/>
            <person name="Priest M."/>
            <person name="Roberts A."/>
            <person name="Saif S."/>
            <person name="Shea T."/>
            <person name="Sykes S."/>
            <person name="Wortman J."/>
            <person name="Nusbaum C."/>
            <person name="Birren B."/>
        </authorList>
    </citation>
    <scope>NUCLEOTIDE SEQUENCE [LARGE SCALE GENOMIC DNA]</scope>
    <source>
        <strain evidence="7">NJM9701</strain>
    </source>
</reference>
<protein>
    <recommendedName>
        <fullName evidence="6">FYVE-type domain-containing protein</fullName>
    </recommendedName>
</protein>
<feature type="domain" description="FYVE-type" evidence="6">
    <location>
        <begin position="287"/>
        <end position="351"/>
    </location>
</feature>
<dbReference type="OrthoDB" id="78249at2759"/>
<dbReference type="RefSeq" id="XP_008865522.1">
    <property type="nucleotide sequence ID" value="XM_008867300.1"/>
</dbReference>
<evidence type="ECO:0000256" key="1">
    <source>
        <dbReference type="ARBA" id="ARBA00022723"/>
    </source>
</evidence>
<dbReference type="Pfam" id="PF01363">
    <property type="entry name" value="FYVE"/>
    <property type="match status" value="1"/>
</dbReference>
<organism evidence="7">
    <name type="scientific">Aphanomyces invadans</name>
    <dbReference type="NCBI Taxonomy" id="157072"/>
    <lineage>
        <taxon>Eukaryota</taxon>
        <taxon>Sar</taxon>
        <taxon>Stramenopiles</taxon>
        <taxon>Oomycota</taxon>
        <taxon>Saprolegniomycetes</taxon>
        <taxon>Saprolegniales</taxon>
        <taxon>Verrucalvaceae</taxon>
        <taxon>Aphanomyces</taxon>
    </lineage>
</organism>
<keyword evidence="3" id="KW-0862">Zinc</keyword>
<dbReference type="PROSITE" id="PS50178">
    <property type="entry name" value="ZF_FYVE"/>
    <property type="match status" value="1"/>
</dbReference>
<evidence type="ECO:0000256" key="3">
    <source>
        <dbReference type="ARBA" id="ARBA00022833"/>
    </source>
</evidence>
<dbReference type="PANTHER" id="PTHR13510">
    <property type="entry name" value="FYVE-FINGER-CONTAINING RAB5 EFFECTOR PROTEIN RABENOSYN-5-RELATED"/>
    <property type="match status" value="1"/>
</dbReference>
<dbReference type="AlphaFoldDB" id="A0A024UHQ8"/>
<dbReference type="InterPro" id="IPR052727">
    <property type="entry name" value="Rab4/Rab5_effector"/>
</dbReference>
<evidence type="ECO:0000256" key="5">
    <source>
        <dbReference type="SAM" id="MobiDB-lite"/>
    </source>
</evidence>
<evidence type="ECO:0000313" key="7">
    <source>
        <dbReference type="EMBL" id="ETW05745.1"/>
    </source>
</evidence>
<feature type="region of interest" description="Disordered" evidence="5">
    <location>
        <begin position="464"/>
        <end position="488"/>
    </location>
</feature>
<dbReference type="VEuPathDB" id="FungiDB:H310_03440"/>
<evidence type="ECO:0000259" key="6">
    <source>
        <dbReference type="PROSITE" id="PS50178"/>
    </source>
</evidence>
<dbReference type="GeneID" id="20080490"/>
<dbReference type="eggNOG" id="ENOG502STWK">
    <property type="taxonomic scope" value="Eukaryota"/>
</dbReference>
<dbReference type="Gene3D" id="3.30.40.10">
    <property type="entry name" value="Zinc/RING finger domain, C3HC4 (zinc finger)"/>
    <property type="match status" value="1"/>
</dbReference>
<evidence type="ECO:0000256" key="2">
    <source>
        <dbReference type="ARBA" id="ARBA00022771"/>
    </source>
</evidence>
<evidence type="ECO:0000256" key="4">
    <source>
        <dbReference type="PROSITE-ProRule" id="PRU00091"/>
    </source>
</evidence>